<dbReference type="AlphaFoldDB" id="A0A402AK59"/>
<feature type="transmembrane region" description="Helical" evidence="1">
    <location>
        <begin position="76"/>
        <end position="96"/>
    </location>
</feature>
<feature type="transmembrane region" description="Helical" evidence="1">
    <location>
        <begin position="27"/>
        <end position="45"/>
    </location>
</feature>
<dbReference type="Proteomes" id="UP000287188">
    <property type="component" value="Unassembled WGS sequence"/>
</dbReference>
<gene>
    <name evidence="2" type="ORF">KDK_32630</name>
</gene>
<dbReference type="PANTHER" id="PTHR34989">
    <property type="entry name" value="PROTEIN HDED"/>
    <property type="match status" value="1"/>
</dbReference>
<sequence length="111" mass="11659">MEGVALVIVGLLLLVSPSTTTLVLVRILGWFWLIGGILSIVSIFIDNTQWGWKLAIGVLGLLAGLVVIQHPLWSAIMIPTLIVICLAVQALIVGAIELIQGFSGGGVGPFC</sequence>
<keyword evidence="1" id="KW-0812">Transmembrane</keyword>
<accession>A0A402AK59</accession>
<dbReference type="EMBL" id="BIFS01000001">
    <property type="protein sequence ID" value="GCE19463.1"/>
    <property type="molecule type" value="Genomic_DNA"/>
</dbReference>
<feature type="transmembrane region" description="Helical" evidence="1">
    <location>
        <begin position="52"/>
        <end position="70"/>
    </location>
</feature>
<evidence type="ECO:0000256" key="1">
    <source>
        <dbReference type="SAM" id="Phobius"/>
    </source>
</evidence>
<organism evidence="2 3">
    <name type="scientific">Dictyobacter kobayashii</name>
    <dbReference type="NCBI Taxonomy" id="2014872"/>
    <lineage>
        <taxon>Bacteria</taxon>
        <taxon>Bacillati</taxon>
        <taxon>Chloroflexota</taxon>
        <taxon>Ktedonobacteria</taxon>
        <taxon>Ktedonobacterales</taxon>
        <taxon>Dictyobacteraceae</taxon>
        <taxon>Dictyobacter</taxon>
    </lineage>
</organism>
<dbReference type="InterPro" id="IPR005325">
    <property type="entry name" value="DUF308_memb"/>
</dbReference>
<evidence type="ECO:0000313" key="3">
    <source>
        <dbReference type="Proteomes" id="UP000287188"/>
    </source>
</evidence>
<protein>
    <submittedName>
        <fullName evidence="2">Uncharacterized protein</fullName>
    </submittedName>
</protein>
<reference evidence="3" key="1">
    <citation type="submission" date="2018-12" db="EMBL/GenBank/DDBJ databases">
        <title>Tengunoibacter tsumagoiensis gen. nov., sp. nov., Dictyobacter kobayashii sp. nov., D. alpinus sp. nov., and D. joshuensis sp. nov. and description of Dictyobacteraceae fam. nov. within the order Ktedonobacterales isolated from Tengu-no-mugimeshi.</title>
        <authorList>
            <person name="Wang C.M."/>
            <person name="Zheng Y."/>
            <person name="Sakai Y."/>
            <person name="Toyoda A."/>
            <person name="Minakuchi Y."/>
            <person name="Abe K."/>
            <person name="Yokota A."/>
            <person name="Yabe S."/>
        </authorList>
    </citation>
    <scope>NUCLEOTIDE SEQUENCE [LARGE SCALE GENOMIC DNA]</scope>
    <source>
        <strain evidence="3">Uno11</strain>
    </source>
</reference>
<dbReference type="InterPro" id="IPR052712">
    <property type="entry name" value="Acid_resist_chaperone_HdeD"/>
</dbReference>
<keyword evidence="3" id="KW-1185">Reference proteome</keyword>
<dbReference type="Pfam" id="PF03729">
    <property type="entry name" value="DUF308"/>
    <property type="match status" value="1"/>
</dbReference>
<name>A0A402AK59_9CHLR</name>
<dbReference type="PANTHER" id="PTHR34989:SF1">
    <property type="entry name" value="PROTEIN HDED"/>
    <property type="match status" value="1"/>
</dbReference>
<keyword evidence="1" id="KW-0472">Membrane</keyword>
<keyword evidence="1" id="KW-1133">Transmembrane helix</keyword>
<dbReference type="GO" id="GO:0005886">
    <property type="term" value="C:plasma membrane"/>
    <property type="evidence" value="ECO:0007669"/>
    <property type="project" value="TreeGrafter"/>
</dbReference>
<evidence type="ECO:0000313" key="2">
    <source>
        <dbReference type="EMBL" id="GCE19463.1"/>
    </source>
</evidence>
<comment type="caution">
    <text evidence="2">The sequence shown here is derived from an EMBL/GenBank/DDBJ whole genome shotgun (WGS) entry which is preliminary data.</text>
</comment>
<proteinExistence type="predicted"/>